<dbReference type="AlphaFoldDB" id="A0A8S9FF84"/>
<proteinExistence type="predicted"/>
<gene>
    <name evidence="1" type="ORF">F2Q70_00032975</name>
</gene>
<sequence length="86" mass="9642">MNENQRLESFTAGYGRGLEQPAGYVQVHLNPGKLKSDLKSQSHPWVLIDLAPHVENIAKLLVQLLSAFDYAKDSYKDVEWIDSSLG</sequence>
<accession>A0A8S9FF84</accession>
<evidence type="ECO:0000313" key="1">
    <source>
        <dbReference type="EMBL" id="KAF2532250.1"/>
    </source>
</evidence>
<comment type="caution">
    <text evidence="1">The sequence shown here is derived from an EMBL/GenBank/DDBJ whole genome shotgun (WGS) entry which is preliminary data.</text>
</comment>
<reference evidence="1" key="1">
    <citation type="submission" date="2019-12" db="EMBL/GenBank/DDBJ databases">
        <title>Genome sequencing and annotation of Brassica cretica.</title>
        <authorList>
            <person name="Studholme D.J."/>
            <person name="Sarris P.F."/>
        </authorList>
    </citation>
    <scope>NUCLEOTIDE SEQUENCE</scope>
    <source>
        <strain evidence="1">PFS-102/07</strain>
        <tissue evidence="1">Leaf</tissue>
    </source>
</reference>
<name>A0A8S9FF84_BRACR</name>
<dbReference type="EMBL" id="QGKY02002305">
    <property type="protein sequence ID" value="KAF2532250.1"/>
    <property type="molecule type" value="Genomic_DNA"/>
</dbReference>
<protein>
    <submittedName>
        <fullName evidence="1">Uncharacterized protein</fullName>
    </submittedName>
</protein>
<organism evidence="1">
    <name type="scientific">Brassica cretica</name>
    <name type="common">Mustard</name>
    <dbReference type="NCBI Taxonomy" id="69181"/>
    <lineage>
        <taxon>Eukaryota</taxon>
        <taxon>Viridiplantae</taxon>
        <taxon>Streptophyta</taxon>
        <taxon>Embryophyta</taxon>
        <taxon>Tracheophyta</taxon>
        <taxon>Spermatophyta</taxon>
        <taxon>Magnoliopsida</taxon>
        <taxon>eudicotyledons</taxon>
        <taxon>Gunneridae</taxon>
        <taxon>Pentapetalae</taxon>
        <taxon>rosids</taxon>
        <taxon>malvids</taxon>
        <taxon>Brassicales</taxon>
        <taxon>Brassicaceae</taxon>
        <taxon>Brassiceae</taxon>
        <taxon>Brassica</taxon>
    </lineage>
</organism>